<name>N1QBG0_PSEFD</name>
<protein>
    <submittedName>
        <fullName evidence="1">Uncharacterized protein</fullName>
    </submittedName>
</protein>
<dbReference type="RefSeq" id="XP_007921497.1">
    <property type="nucleotide sequence ID" value="XM_007923306.1"/>
</dbReference>
<evidence type="ECO:0000313" key="1">
    <source>
        <dbReference type="EMBL" id="EME88473.1"/>
    </source>
</evidence>
<sequence>MYICRDECRIRWFHTSVVNMASRREILCGNQQSWMVNSFRRSAKRERDSTSMPA</sequence>
<dbReference type="HOGENOM" id="CLU_3051388_0_0_1"/>
<gene>
    <name evidence="1" type="ORF">MYCFIDRAFT_181267</name>
</gene>
<dbReference type="Proteomes" id="UP000016932">
    <property type="component" value="Unassembled WGS sequence"/>
</dbReference>
<dbReference type="VEuPathDB" id="FungiDB:MYCFIDRAFT_181267"/>
<dbReference type="AlphaFoldDB" id="N1QBG0"/>
<evidence type="ECO:0000313" key="2">
    <source>
        <dbReference type="Proteomes" id="UP000016932"/>
    </source>
</evidence>
<proteinExistence type="predicted"/>
<dbReference type="KEGG" id="pfj:MYCFIDRAFT_181267"/>
<keyword evidence="2" id="KW-1185">Reference proteome</keyword>
<dbReference type="EMBL" id="KB446555">
    <property type="protein sequence ID" value="EME88473.1"/>
    <property type="molecule type" value="Genomic_DNA"/>
</dbReference>
<reference evidence="1 2" key="1">
    <citation type="journal article" date="2012" name="PLoS Pathog.">
        <title>Diverse lifestyles and strategies of plant pathogenesis encoded in the genomes of eighteen Dothideomycetes fungi.</title>
        <authorList>
            <person name="Ohm R.A."/>
            <person name="Feau N."/>
            <person name="Henrissat B."/>
            <person name="Schoch C.L."/>
            <person name="Horwitz B.A."/>
            <person name="Barry K.W."/>
            <person name="Condon B.J."/>
            <person name="Copeland A.C."/>
            <person name="Dhillon B."/>
            <person name="Glaser F."/>
            <person name="Hesse C.N."/>
            <person name="Kosti I."/>
            <person name="LaButti K."/>
            <person name="Lindquist E.A."/>
            <person name="Lucas S."/>
            <person name="Salamov A.A."/>
            <person name="Bradshaw R.E."/>
            <person name="Ciuffetti L."/>
            <person name="Hamelin R.C."/>
            <person name="Kema G.H.J."/>
            <person name="Lawrence C."/>
            <person name="Scott J.A."/>
            <person name="Spatafora J.W."/>
            <person name="Turgeon B.G."/>
            <person name="de Wit P.J.G.M."/>
            <person name="Zhong S."/>
            <person name="Goodwin S.B."/>
            <person name="Grigoriev I.V."/>
        </authorList>
    </citation>
    <scope>NUCLEOTIDE SEQUENCE [LARGE SCALE GENOMIC DNA]</scope>
    <source>
        <strain evidence="1 2">CIRAD86</strain>
    </source>
</reference>
<organism evidence="1 2">
    <name type="scientific">Pseudocercospora fijiensis (strain CIRAD86)</name>
    <name type="common">Black leaf streak disease fungus</name>
    <name type="synonym">Mycosphaerella fijiensis</name>
    <dbReference type="NCBI Taxonomy" id="383855"/>
    <lineage>
        <taxon>Eukaryota</taxon>
        <taxon>Fungi</taxon>
        <taxon>Dikarya</taxon>
        <taxon>Ascomycota</taxon>
        <taxon>Pezizomycotina</taxon>
        <taxon>Dothideomycetes</taxon>
        <taxon>Dothideomycetidae</taxon>
        <taxon>Mycosphaerellales</taxon>
        <taxon>Mycosphaerellaceae</taxon>
        <taxon>Pseudocercospora</taxon>
    </lineage>
</organism>
<accession>N1QBG0</accession>
<dbReference type="GeneID" id="19334535"/>